<proteinExistence type="predicted"/>
<dbReference type="AlphaFoldDB" id="A0A8D8M242"/>
<dbReference type="EMBL" id="HBUF01229304">
    <property type="protein sequence ID" value="CAG6672690.1"/>
    <property type="molecule type" value="Transcribed_RNA"/>
</dbReference>
<dbReference type="EMBL" id="HBUF01358281">
    <property type="protein sequence ID" value="CAG6719085.1"/>
    <property type="molecule type" value="Transcribed_RNA"/>
</dbReference>
<dbReference type="EMBL" id="HBUF01048049">
    <property type="protein sequence ID" value="CAG6620599.1"/>
    <property type="molecule type" value="Transcribed_RNA"/>
</dbReference>
<accession>A0A8D8M242</accession>
<name>A0A8D8M242_9HEMI</name>
<reference evidence="1" key="1">
    <citation type="submission" date="2021-05" db="EMBL/GenBank/DDBJ databases">
        <authorList>
            <person name="Alioto T."/>
            <person name="Alioto T."/>
            <person name="Gomez Garrido J."/>
        </authorList>
    </citation>
    <scope>NUCLEOTIDE SEQUENCE</scope>
</reference>
<evidence type="ECO:0000313" key="1">
    <source>
        <dbReference type="EMBL" id="CAG6620595.1"/>
    </source>
</evidence>
<dbReference type="EMBL" id="HBUF01358282">
    <property type="protein sequence ID" value="CAG6719089.1"/>
    <property type="molecule type" value="Transcribed_RNA"/>
</dbReference>
<dbReference type="EMBL" id="HBUF01568999">
    <property type="protein sequence ID" value="CAG6765747.1"/>
    <property type="molecule type" value="Transcribed_RNA"/>
</dbReference>
<sequence length="101" mass="11377">MPRLEYSCVHLKRFCVGTIVKHRTRSRTTALNAGKPTDNGCVLAYTTIMGTGEKDRSSLAVPYAMRSNRSVLSFSPETPTIRKLTSMRENRPLCAWIQTSR</sequence>
<dbReference type="EMBL" id="HBUF01569000">
    <property type="protein sequence ID" value="CAG6765749.1"/>
    <property type="molecule type" value="Transcribed_RNA"/>
</dbReference>
<dbReference type="EMBL" id="HBUF01048047">
    <property type="protein sequence ID" value="CAG6620595.1"/>
    <property type="molecule type" value="Transcribed_RNA"/>
</dbReference>
<dbReference type="EMBL" id="HBUF01358283">
    <property type="protein sequence ID" value="CAG6719092.1"/>
    <property type="molecule type" value="Transcribed_RNA"/>
</dbReference>
<protein>
    <submittedName>
        <fullName evidence="1">Uncharacterized protein</fullName>
    </submittedName>
</protein>
<organism evidence="1">
    <name type="scientific">Cacopsylla melanoneura</name>
    <dbReference type="NCBI Taxonomy" id="428564"/>
    <lineage>
        <taxon>Eukaryota</taxon>
        <taxon>Metazoa</taxon>
        <taxon>Ecdysozoa</taxon>
        <taxon>Arthropoda</taxon>
        <taxon>Hexapoda</taxon>
        <taxon>Insecta</taxon>
        <taxon>Pterygota</taxon>
        <taxon>Neoptera</taxon>
        <taxon>Paraneoptera</taxon>
        <taxon>Hemiptera</taxon>
        <taxon>Sternorrhyncha</taxon>
        <taxon>Psylloidea</taxon>
        <taxon>Psyllidae</taxon>
        <taxon>Psyllinae</taxon>
        <taxon>Cacopsylla</taxon>
    </lineage>
</organism>
<dbReference type="EMBL" id="HBUF01048048">
    <property type="protein sequence ID" value="CAG6620597.1"/>
    <property type="molecule type" value="Transcribed_RNA"/>
</dbReference>
<dbReference type="EMBL" id="HBUF01229305">
    <property type="protein sequence ID" value="CAG6672692.1"/>
    <property type="molecule type" value="Transcribed_RNA"/>
</dbReference>